<keyword evidence="2" id="KW-0732">Signal</keyword>
<dbReference type="AlphaFoldDB" id="A0AAE1FNM8"/>
<evidence type="ECO:0000256" key="1">
    <source>
        <dbReference type="SAM" id="MobiDB-lite"/>
    </source>
</evidence>
<feature type="signal peptide" evidence="2">
    <location>
        <begin position="1"/>
        <end position="19"/>
    </location>
</feature>
<keyword evidence="4" id="KW-1185">Reference proteome</keyword>
<name>A0AAE1FNM8_PETCI</name>
<gene>
    <name evidence="3" type="ORF">Pcinc_019997</name>
</gene>
<feature type="compositionally biased region" description="Basic and acidic residues" evidence="1">
    <location>
        <begin position="115"/>
        <end position="133"/>
    </location>
</feature>
<dbReference type="Proteomes" id="UP001286313">
    <property type="component" value="Unassembled WGS sequence"/>
</dbReference>
<protein>
    <submittedName>
        <fullName evidence="3">Uncharacterized protein</fullName>
    </submittedName>
</protein>
<evidence type="ECO:0000313" key="4">
    <source>
        <dbReference type="Proteomes" id="UP001286313"/>
    </source>
</evidence>
<evidence type="ECO:0000313" key="3">
    <source>
        <dbReference type="EMBL" id="KAK3875118.1"/>
    </source>
</evidence>
<organism evidence="3 4">
    <name type="scientific">Petrolisthes cinctipes</name>
    <name type="common">Flat porcelain crab</name>
    <dbReference type="NCBI Taxonomy" id="88211"/>
    <lineage>
        <taxon>Eukaryota</taxon>
        <taxon>Metazoa</taxon>
        <taxon>Ecdysozoa</taxon>
        <taxon>Arthropoda</taxon>
        <taxon>Crustacea</taxon>
        <taxon>Multicrustacea</taxon>
        <taxon>Malacostraca</taxon>
        <taxon>Eumalacostraca</taxon>
        <taxon>Eucarida</taxon>
        <taxon>Decapoda</taxon>
        <taxon>Pleocyemata</taxon>
        <taxon>Anomura</taxon>
        <taxon>Galatheoidea</taxon>
        <taxon>Porcellanidae</taxon>
        <taxon>Petrolisthes</taxon>
    </lineage>
</organism>
<comment type="caution">
    <text evidence="3">The sequence shown here is derived from an EMBL/GenBank/DDBJ whole genome shotgun (WGS) entry which is preliminary data.</text>
</comment>
<feature type="compositionally biased region" description="Basic and acidic residues" evidence="1">
    <location>
        <begin position="74"/>
        <end position="107"/>
    </location>
</feature>
<accession>A0AAE1FNM8</accession>
<feature type="region of interest" description="Disordered" evidence="1">
    <location>
        <begin position="54"/>
        <end position="133"/>
    </location>
</feature>
<feature type="chain" id="PRO_5042060721" evidence="2">
    <location>
        <begin position="20"/>
        <end position="218"/>
    </location>
</feature>
<evidence type="ECO:0000256" key="2">
    <source>
        <dbReference type="SAM" id="SignalP"/>
    </source>
</evidence>
<reference evidence="3" key="1">
    <citation type="submission" date="2023-10" db="EMBL/GenBank/DDBJ databases">
        <title>Genome assemblies of two species of porcelain crab, Petrolisthes cinctipes and Petrolisthes manimaculis (Anomura: Porcellanidae).</title>
        <authorList>
            <person name="Angst P."/>
        </authorList>
    </citation>
    <scope>NUCLEOTIDE SEQUENCE</scope>
    <source>
        <strain evidence="3">PB745_01</strain>
        <tissue evidence="3">Gill</tissue>
    </source>
</reference>
<feature type="non-terminal residue" evidence="3">
    <location>
        <position position="1"/>
    </location>
</feature>
<proteinExistence type="predicted"/>
<sequence length="218" mass="23935">ALLIINILILTVIVPTASPASLVFSSFSPSLTTSEDEADEAELKRVAARARWGRLGAVKEDRSSQEEDEEDGEDKSLGGKKWLKEDEVTRNENNGKQRENGVRDDGKINGTHHHKEPENYNKDDQIKRGSEGGKMRIGIDIGGVKGRLKNSGGGILRLGSGDSDVGTSDEEGPWRYKEFGKDYEPLKSVQLLRNMEKSLLSTYLPAHTLASDTETGEP</sequence>
<dbReference type="EMBL" id="JAWQEG010002011">
    <property type="protein sequence ID" value="KAK3875118.1"/>
    <property type="molecule type" value="Genomic_DNA"/>
</dbReference>